<evidence type="ECO:0000313" key="2">
    <source>
        <dbReference type="EMBL" id="UQZ85544.1"/>
    </source>
</evidence>
<dbReference type="RefSeq" id="WP_249861167.1">
    <property type="nucleotide sequence ID" value="NZ_CP027059.1"/>
</dbReference>
<gene>
    <name evidence="2" type="ORF">SK3146_04833</name>
</gene>
<sequence length="97" mass="10973">MARRKKQSIPILLVRFLGLLMMFKVFVWVLENNIMHTPINVPELNYAIIIVIAALLLRVGFVIWMAQRKKAAVTNVEDFSDSKGYTAATDSNTCVTC</sequence>
<keyword evidence="1" id="KW-1133">Transmembrane helix</keyword>
<feature type="transmembrane region" description="Helical" evidence="1">
    <location>
        <begin position="12"/>
        <end position="30"/>
    </location>
</feature>
<name>A0ABY4RW02_9BACL</name>
<keyword evidence="3" id="KW-1185">Reference proteome</keyword>
<dbReference type="EMBL" id="CP027059">
    <property type="protein sequence ID" value="UQZ85544.1"/>
    <property type="molecule type" value="Genomic_DNA"/>
</dbReference>
<proteinExistence type="predicted"/>
<organism evidence="2 3">
    <name type="scientific">Paenibacillus konkukensis</name>
    <dbReference type="NCBI Taxonomy" id="2020716"/>
    <lineage>
        <taxon>Bacteria</taxon>
        <taxon>Bacillati</taxon>
        <taxon>Bacillota</taxon>
        <taxon>Bacilli</taxon>
        <taxon>Bacillales</taxon>
        <taxon>Paenibacillaceae</taxon>
        <taxon>Paenibacillus</taxon>
    </lineage>
</organism>
<keyword evidence="1" id="KW-0812">Transmembrane</keyword>
<protein>
    <submittedName>
        <fullName evidence="2">Uncharacterized protein</fullName>
    </submittedName>
</protein>
<dbReference type="Proteomes" id="UP001057134">
    <property type="component" value="Chromosome"/>
</dbReference>
<feature type="transmembrane region" description="Helical" evidence="1">
    <location>
        <begin position="46"/>
        <end position="66"/>
    </location>
</feature>
<keyword evidence="1" id="KW-0472">Membrane</keyword>
<reference evidence="2" key="2">
    <citation type="journal article" date="2021" name="J Anim Sci Technol">
        <title>Complete genome sequence of Paenibacillus konkukensis sp. nov. SK3146 as a potential probiotic strain.</title>
        <authorList>
            <person name="Jung H.I."/>
            <person name="Park S."/>
            <person name="Niu K.M."/>
            <person name="Lee S.W."/>
            <person name="Kothari D."/>
            <person name="Yi K.J."/>
            <person name="Kim S.K."/>
        </authorList>
    </citation>
    <scope>NUCLEOTIDE SEQUENCE</scope>
    <source>
        <strain evidence="2">SK3146</strain>
    </source>
</reference>
<evidence type="ECO:0000256" key="1">
    <source>
        <dbReference type="SAM" id="Phobius"/>
    </source>
</evidence>
<evidence type="ECO:0000313" key="3">
    <source>
        <dbReference type="Proteomes" id="UP001057134"/>
    </source>
</evidence>
<accession>A0ABY4RW02</accession>
<reference evidence="2" key="1">
    <citation type="submission" date="2018-02" db="EMBL/GenBank/DDBJ databases">
        <authorList>
            <person name="Kim S.-K."/>
            <person name="Jung H.-I."/>
            <person name="Lee S.-W."/>
        </authorList>
    </citation>
    <scope>NUCLEOTIDE SEQUENCE</scope>
    <source>
        <strain evidence="2">SK3146</strain>
    </source>
</reference>